<sequence length="94" mass="10918">MSYQLVFTQSYERRAAKWLKRHPDLKRQYARTLSLLEADPFHPSLRLHALRGRLDGLYAVSINLSYRITLELFIADEEVVLVNIGSHDAVYRSG</sequence>
<comment type="caution">
    <text evidence="1">The sequence shown here is derived from an EMBL/GenBank/DDBJ whole genome shotgun (WGS) entry which is preliminary data.</text>
</comment>
<dbReference type="Gene3D" id="3.30.2310.20">
    <property type="entry name" value="RelE-like"/>
    <property type="match status" value="1"/>
</dbReference>
<dbReference type="AlphaFoldDB" id="A0A557RM45"/>
<keyword evidence="2" id="KW-1185">Reference proteome</keyword>
<dbReference type="RefSeq" id="WP_144346813.1">
    <property type="nucleotide sequence ID" value="NZ_VMKP01000001.1"/>
</dbReference>
<name>A0A557RM45_9GAMM</name>
<reference evidence="1 2" key="1">
    <citation type="submission" date="2019-07" db="EMBL/GenBank/DDBJ databases">
        <title>Reclasification of Spiribacter aquaticus.</title>
        <authorList>
            <person name="Leon M.J."/>
            <person name="Sanchez-Porro C."/>
            <person name="Ventosa A."/>
        </authorList>
    </citation>
    <scope>NUCLEOTIDE SEQUENCE [LARGE SCALE GENOMIC DNA]</scope>
    <source>
        <strain evidence="1 2">SP30</strain>
    </source>
</reference>
<dbReference type="InterPro" id="IPR035093">
    <property type="entry name" value="RelE/ParE_toxin_dom_sf"/>
</dbReference>
<protein>
    <submittedName>
        <fullName evidence="1">Plasmid stabilization protein</fullName>
    </submittedName>
</protein>
<dbReference type="EMBL" id="VMKP01000001">
    <property type="protein sequence ID" value="TVO66233.1"/>
    <property type="molecule type" value="Genomic_DNA"/>
</dbReference>
<dbReference type="SUPFAM" id="SSF143011">
    <property type="entry name" value="RelE-like"/>
    <property type="match status" value="1"/>
</dbReference>
<organism evidence="1 2">
    <name type="scientific">Spiribacter aquaticus</name>
    <dbReference type="NCBI Taxonomy" id="1935996"/>
    <lineage>
        <taxon>Bacteria</taxon>
        <taxon>Pseudomonadati</taxon>
        <taxon>Pseudomonadota</taxon>
        <taxon>Gammaproteobacteria</taxon>
        <taxon>Chromatiales</taxon>
        <taxon>Ectothiorhodospiraceae</taxon>
        <taxon>Spiribacter</taxon>
    </lineage>
</organism>
<proteinExistence type="predicted"/>
<evidence type="ECO:0000313" key="2">
    <source>
        <dbReference type="Proteomes" id="UP000316688"/>
    </source>
</evidence>
<gene>
    <name evidence="1" type="ORF">FPL11_00590</name>
</gene>
<accession>A0A557RM45</accession>
<dbReference type="Proteomes" id="UP000316688">
    <property type="component" value="Unassembled WGS sequence"/>
</dbReference>
<evidence type="ECO:0000313" key="1">
    <source>
        <dbReference type="EMBL" id="TVO66233.1"/>
    </source>
</evidence>